<dbReference type="Proteomes" id="UP000308199">
    <property type="component" value="Unassembled WGS sequence"/>
</dbReference>
<proteinExistence type="predicted"/>
<feature type="region of interest" description="Disordered" evidence="1">
    <location>
        <begin position="420"/>
        <end position="444"/>
    </location>
</feature>
<sequence length="676" mass="76815">MIFVHCLEKRDEYYNVISANTAPLVLLRVCKSWRTLAFNMPELWDSFSLRRRVRPPRGYDFDKDADEFDVWRNLSRERPMAVQLCYGDIKKYGKHLMWNILLRQACNLVLPDWKCERLYFRFPDDCMEKFLTDICYELIGHDSLRTLTLHSTREGILRERYQAWWEMDADNSLYPAYFHNLDVSGLPALEELGIYYPGPIALIGAFSVKKLTASLYAWYQLKQYVEACPSLEHLIIEIQECLSMSDLLEHLPGFSLTLPNVHTFEIRSAIGGRVGSMTFFELFEFVLVPKLRNLRLRRLHQPELVGPSVLSMAQFRNHNLEELEIIDFPSGRHDFEHLARMFTMLTRLRRFTYRDVTEIGSPEVFSETILTALTWQADAPFAPAPNLETLAIDIADMRAGRGTVIPKLFELVASRRPIADSKATADEDDTMDAGNADESRARKEVKRPIPLRELLLPRGYSDVIRAADEFGVCKDLLFDYIPEIDELSVDNDLDDGDDSFLNSNRRYMPHSSALPTLGIEMDDADGGDDVMSASATFHIEMDAAEVDDDTISYSSTEINIDDDTLSTVSTESGDTPTESDDTECDDTESDDTECDDTESDTECEDTESDDDETMMIGSETENDTELTSDDDGSLVEIEQLAVGGMNRTATFGPSQSARTFLGIDEEGSMAEVERLL</sequence>
<accession>A0A4V3XB04</accession>
<evidence type="ECO:0000313" key="2">
    <source>
        <dbReference type="EMBL" id="THH00163.1"/>
    </source>
</evidence>
<gene>
    <name evidence="2" type="ORF">EW145_g7127</name>
</gene>
<evidence type="ECO:0000256" key="1">
    <source>
        <dbReference type="SAM" id="MobiDB-lite"/>
    </source>
</evidence>
<evidence type="ECO:0008006" key="4">
    <source>
        <dbReference type="Google" id="ProtNLM"/>
    </source>
</evidence>
<keyword evidence="3" id="KW-1185">Reference proteome</keyword>
<dbReference type="Gene3D" id="3.80.10.10">
    <property type="entry name" value="Ribonuclease Inhibitor"/>
    <property type="match status" value="1"/>
</dbReference>
<dbReference type="AlphaFoldDB" id="A0A4V3XB04"/>
<organism evidence="2 3">
    <name type="scientific">Phellinidium pouzarii</name>
    <dbReference type="NCBI Taxonomy" id="167371"/>
    <lineage>
        <taxon>Eukaryota</taxon>
        <taxon>Fungi</taxon>
        <taxon>Dikarya</taxon>
        <taxon>Basidiomycota</taxon>
        <taxon>Agaricomycotina</taxon>
        <taxon>Agaricomycetes</taxon>
        <taxon>Hymenochaetales</taxon>
        <taxon>Hymenochaetaceae</taxon>
        <taxon>Phellinidium</taxon>
    </lineage>
</organism>
<evidence type="ECO:0000313" key="3">
    <source>
        <dbReference type="Proteomes" id="UP000308199"/>
    </source>
</evidence>
<feature type="compositionally biased region" description="Acidic residues" evidence="1">
    <location>
        <begin position="577"/>
        <end position="613"/>
    </location>
</feature>
<feature type="region of interest" description="Disordered" evidence="1">
    <location>
        <begin position="556"/>
        <end position="632"/>
    </location>
</feature>
<dbReference type="SUPFAM" id="SSF52047">
    <property type="entry name" value="RNI-like"/>
    <property type="match status" value="1"/>
</dbReference>
<comment type="caution">
    <text evidence="2">The sequence shown here is derived from an EMBL/GenBank/DDBJ whole genome shotgun (WGS) entry which is preliminary data.</text>
</comment>
<dbReference type="EMBL" id="SGPK01000649">
    <property type="protein sequence ID" value="THH00163.1"/>
    <property type="molecule type" value="Genomic_DNA"/>
</dbReference>
<name>A0A4V3XB04_9AGAM</name>
<reference evidence="2 3" key="1">
    <citation type="submission" date="2019-02" db="EMBL/GenBank/DDBJ databases">
        <title>Genome sequencing of the rare red list fungi Phellinidium pouzarii.</title>
        <authorList>
            <person name="Buettner E."/>
            <person name="Kellner H."/>
        </authorList>
    </citation>
    <scope>NUCLEOTIDE SEQUENCE [LARGE SCALE GENOMIC DNA]</scope>
    <source>
        <strain evidence="2 3">DSM 108285</strain>
    </source>
</reference>
<dbReference type="InterPro" id="IPR032675">
    <property type="entry name" value="LRR_dom_sf"/>
</dbReference>
<dbReference type="OrthoDB" id="3365698at2759"/>
<feature type="compositionally biased region" description="Acidic residues" evidence="1">
    <location>
        <begin position="620"/>
        <end position="632"/>
    </location>
</feature>
<protein>
    <recommendedName>
        <fullName evidence="4">F-box domain-containing protein</fullName>
    </recommendedName>
</protein>